<dbReference type="EMBL" id="SRLO01000793">
    <property type="protein sequence ID" value="TNN46350.1"/>
    <property type="molecule type" value="Genomic_DNA"/>
</dbReference>
<proteinExistence type="predicted"/>
<name>A0A4Z2FZN5_9TELE</name>
<feature type="region of interest" description="Disordered" evidence="1">
    <location>
        <begin position="29"/>
        <end position="54"/>
    </location>
</feature>
<evidence type="ECO:0000256" key="1">
    <source>
        <dbReference type="SAM" id="MobiDB-lite"/>
    </source>
</evidence>
<keyword evidence="3" id="KW-1185">Reference proteome</keyword>
<evidence type="ECO:0000313" key="2">
    <source>
        <dbReference type="EMBL" id="TNN46350.1"/>
    </source>
</evidence>
<gene>
    <name evidence="2" type="ORF">EYF80_043438</name>
</gene>
<sequence length="115" mass="12630">MRTVTEASPGGMLPPVSVASTGFVVQHSEDRQLSRQRVDAEQPSDPRLRAPRSDSIREVGDEVGVYRLRRKTGVTLYVCWVNTGLLSSTSRTLTDSVNLDRRGSTALSQASTIRK</sequence>
<protein>
    <submittedName>
        <fullName evidence="2">Uncharacterized protein</fullName>
    </submittedName>
</protein>
<dbReference type="AlphaFoldDB" id="A0A4Z2FZN5"/>
<comment type="caution">
    <text evidence="2">The sequence shown here is derived from an EMBL/GenBank/DDBJ whole genome shotgun (WGS) entry which is preliminary data.</text>
</comment>
<dbReference type="Proteomes" id="UP000314294">
    <property type="component" value="Unassembled WGS sequence"/>
</dbReference>
<reference evidence="2 3" key="1">
    <citation type="submission" date="2019-03" db="EMBL/GenBank/DDBJ databases">
        <title>First draft genome of Liparis tanakae, snailfish: a comprehensive survey of snailfish specific genes.</title>
        <authorList>
            <person name="Kim W."/>
            <person name="Song I."/>
            <person name="Jeong J.-H."/>
            <person name="Kim D."/>
            <person name="Kim S."/>
            <person name="Ryu S."/>
            <person name="Song J.Y."/>
            <person name="Lee S.K."/>
        </authorList>
    </citation>
    <scope>NUCLEOTIDE SEQUENCE [LARGE SCALE GENOMIC DNA]</scope>
    <source>
        <tissue evidence="2">Muscle</tissue>
    </source>
</reference>
<accession>A0A4Z2FZN5</accession>
<organism evidence="2 3">
    <name type="scientific">Liparis tanakae</name>
    <name type="common">Tanaka's snailfish</name>
    <dbReference type="NCBI Taxonomy" id="230148"/>
    <lineage>
        <taxon>Eukaryota</taxon>
        <taxon>Metazoa</taxon>
        <taxon>Chordata</taxon>
        <taxon>Craniata</taxon>
        <taxon>Vertebrata</taxon>
        <taxon>Euteleostomi</taxon>
        <taxon>Actinopterygii</taxon>
        <taxon>Neopterygii</taxon>
        <taxon>Teleostei</taxon>
        <taxon>Neoteleostei</taxon>
        <taxon>Acanthomorphata</taxon>
        <taxon>Eupercaria</taxon>
        <taxon>Perciformes</taxon>
        <taxon>Cottioidei</taxon>
        <taxon>Cottales</taxon>
        <taxon>Liparidae</taxon>
        <taxon>Liparis</taxon>
    </lineage>
</organism>
<evidence type="ECO:0000313" key="3">
    <source>
        <dbReference type="Proteomes" id="UP000314294"/>
    </source>
</evidence>